<sequence>MAITCPAGGDDDASRTVYLLKEAHKGTRLETRTRFTAPAAQHSQASMIESVHQAAVKQLVARVKQVAENGWNGLG</sequence>
<evidence type="ECO:0000313" key="1">
    <source>
        <dbReference type="EMBL" id="GAA3701999.1"/>
    </source>
</evidence>
<proteinExistence type="predicted"/>
<protein>
    <submittedName>
        <fullName evidence="1">Uncharacterized protein</fullName>
    </submittedName>
</protein>
<gene>
    <name evidence="1" type="ORF">GCM10023081_43010</name>
</gene>
<organism evidence="1 2">
    <name type="scientific">Arthrobacter ginkgonis</name>
    <dbReference type="NCBI Taxonomy" id="1630594"/>
    <lineage>
        <taxon>Bacteria</taxon>
        <taxon>Bacillati</taxon>
        <taxon>Actinomycetota</taxon>
        <taxon>Actinomycetes</taxon>
        <taxon>Micrococcales</taxon>
        <taxon>Micrococcaceae</taxon>
        <taxon>Arthrobacter</taxon>
    </lineage>
</organism>
<dbReference type="EMBL" id="BAABEO010000034">
    <property type="protein sequence ID" value="GAA3701999.1"/>
    <property type="molecule type" value="Genomic_DNA"/>
</dbReference>
<name>A0ABP7DBK8_9MICC</name>
<keyword evidence="2" id="KW-1185">Reference proteome</keyword>
<dbReference type="Proteomes" id="UP001500752">
    <property type="component" value="Unassembled WGS sequence"/>
</dbReference>
<reference evidence="2" key="1">
    <citation type="journal article" date="2019" name="Int. J. Syst. Evol. Microbiol.">
        <title>The Global Catalogue of Microorganisms (GCM) 10K type strain sequencing project: providing services to taxonomists for standard genome sequencing and annotation.</title>
        <authorList>
            <consortium name="The Broad Institute Genomics Platform"/>
            <consortium name="The Broad Institute Genome Sequencing Center for Infectious Disease"/>
            <person name="Wu L."/>
            <person name="Ma J."/>
        </authorList>
    </citation>
    <scope>NUCLEOTIDE SEQUENCE [LARGE SCALE GENOMIC DNA]</scope>
    <source>
        <strain evidence="2">JCM 30742</strain>
    </source>
</reference>
<evidence type="ECO:0000313" key="2">
    <source>
        <dbReference type="Proteomes" id="UP001500752"/>
    </source>
</evidence>
<accession>A0ABP7DBK8</accession>
<comment type="caution">
    <text evidence="1">The sequence shown here is derived from an EMBL/GenBank/DDBJ whole genome shotgun (WGS) entry which is preliminary data.</text>
</comment>